<organism evidence="2 3">
    <name type="scientific">Hansschlegelia beijingensis</name>
    <dbReference type="NCBI Taxonomy" id="1133344"/>
    <lineage>
        <taxon>Bacteria</taxon>
        <taxon>Pseudomonadati</taxon>
        <taxon>Pseudomonadota</taxon>
        <taxon>Alphaproteobacteria</taxon>
        <taxon>Hyphomicrobiales</taxon>
        <taxon>Methylopilaceae</taxon>
        <taxon>Hansschlegelia</taxon>
    </lineage>
</organism>
<evidence type="ECO:0008006" key="4">
    <source>
        <dbReference type="Google" id="ProtNLM"/>
    </source>
</evidence>
<sequence length="72" mass="7480">MPSLIRFLTVLGVVGALGFSAVYALATFVKPRSREMVVTIPAARLRPPAPEAAVAHPRTAGAEAPAPNTATR</sequence>
<keyword evidence="3" id="KW-1185">Reference proteome</keyword>
<comment type="caution">
    <text evidence="2">The sequence shown here is derived from an EMBL/GenBank/DDBJ whole genome shotgun (WGS) entry which is preliminary data.</text>
</comment>
<evidence type="ECO:0000313" key="3">
    <source>
        <dbReference type="Proteomes" id="UP000528964"/>
    </source>
</evidence>
<gene>
    <name evidence="2" type="ORF">GGR24_003507</name>
</gene>
<evidence type="ECO:0000256" key="1">
    <source>
        <dbReference type="SAM" id="MobiDB-lite"/>
    </source>
</evidence>
<protein>
    <recommendedName>
        <fullName evidence="4">Histidine kinase</fullName>
    </recommendedName>
</protein>
<name>A0A7W6D634_9HYPH</name>
<dbReference type="EMBL" id="JACIDR010000009">
    <property type="protein sequence ID" value="MBB3974817.1"/>
    <property type="molecule type" value="Genomic_DNA"/>
</dbReference>
<dbReference type="AlphaFoldDB" id="A0A7W6D634"/>
<feature type="region of interest" description="Disordered" evidence="1">
    <location>
        <begin position="49"/>
        <end position="72"/>
    </location>
</feature>
<reference evidence="2 3" key="1">
    <citation type="submission" date="2020-08" db="EMBL/GenBank/DDBJ databases">
        <title>Genomic Encyclopedia of Type Strains, Phase IV (KMG-IV): sequencing the most valuable type-strain genomes for metagenomic binning, comparative biology and taxonomic classification.</title>
        <authorList>
            <person name="Goeker M."/>
        </authorList>
    </citation>
    <scope>NUCLEOTIDE SEQUENCE [LARGE SCALE GENOMIC DNA]</scope>
    <source>
        <strain evidence="2 3">DSM 25481</strain>
    </source>
</reference>
<dbReference type="RefSeq" id="WP_183396674.1">
    <property type="nucleotide sequence ID" value="NZ_JACIDR010000009.1"/>
</dbReference>
<accession>A0A7W6D634</accession>
<dbReference type="Proteomes" id="UP000528964">
    <property type="component" value="Unassembled WGS sequence"/>
</dbReference>
<proteinExistence type="predicted"/>
<evidence type="ECO:0000313" key="2">
    <source>
        <dbReference type="EMBL" id="MBB3974817.1"/>
    </source>
</evidence>